<evidence type="ECO:0000256" key="2">
    <source>
        <dbReference type="ARBA" id="ARBA00007738"/>
    </source>
</evidence>
<reference evidence="11" key="1">
    <citation type="submission" date="2017-08" db="EMBL/GenBank/DDBJ databases">
        <authorList>
            <person name="Polle J.E."/>
            <person name="Barry K."/>
            <person name="Cushman J."/>
            <person name="Schmutz J."/>
            <person name="Tran D."/>
            <person name="Hathwaick L.T."/>
            <person name="Yim W.C."/>
            <person name="Jenkins J."/>
            <person name="Mckie-Krisberg Z.M."/>
            <person name="Prochnik S."/>
            <person name="Lindquist E."/>
            <person name="Dockter R.B."/>
            <person name="Adam C."/>
            <person name="Molina H."/>
            <person name="Bunkerborg J."/>
            <person name="Jin E."/>
            <person name="Buchheim M."/>
            <person name="Magnuson J."/>
        </authorList>
    </citation>
    <scope>NUCLEOTIDE SEQUENCE</scope>
    <source>
        <strain evidence="11">CCAP 19/18</strain>
    </source>
</reference>
<proteinExistence type="inferred from homology"/>
<dbReference type="EC" id="3.5.1.98" evidence="3"/>
<evidence type="ECO:0000256" key="3">
    <source>
        <dbReference type="ARBA" id="ARBA00012111"/>
    </source>
</evidence>
<evidence type="ECO:0000256" key="8">
    <source>
        <dbReference type="ARBA" id="ARBA00023163"/>
    </source>
</evidence>
<dbReference type="Proteomes" id="UP000815325">
    <property type="component" value="Unassembled WGS sequence"/>
</dbReference>
<keyword evidence="6" id="KW-0156">Chromatin regulator</keyword>
<comment type="caution">
    <text evidence="11">The sequence shown here is derived from an EMBL/GenBank/DDBJ whole genome shotgun (WGS) entry which is preliminary data.</text>
</comment>
<keyword evidence="9" id="KW-0539">Nucleus</keyword>
<evidence type="ECO:0000256" key="6">
    <source>
        <dbReference type="ARBA" id="ARBA00022853"/>
    </source>
</evidence>
<comment type="similarity">
    <text evidence="2">Belongs to the histone deacetylase family. HD type 2 subfamily.</text>
</comment>
<dbReference type="Gene3D" id="3.40.800.20">
    <property type="entry name" value="Histone deacetylase domain"/>
    <property type="match status" value="1"/>
</dbReference>
<dbReference type="InterPro" id="IPR000286">
    <property type="entry name" value="HDACs"/>
</dbReference>
<dbReference type="PANTHER" id="PTHR10625:SF5">
    <property type="entry name" value="HISTONE DEACETYLASE"/>
    <property type="match status" value="1"/>
</dbReference>
<evidence type="ECO:0000256" key="5">
    <source>
        <dbReference type="ARBA" id="ARBA00022801"/>
    </source>
</evidence>
<organism evidence="11 12">
    <name type="scientific">Dunaliella salina</name>
    <name type="common">Green alga</name>
    <name type="synonym">Protococcus salinus</name>
    <dbReference type="NCBI Taxonomy" id="3046"/>
    <lineage>
        <taxon>Eukaryota</taxon>
        <taxon>Viridiplantae</taxon>
        <taxon>Chlorophyta</taxon>
        <taxon>core chlorophytes</taxon>
        <taxon>Chlorophyceae</taxon>
        <taxon>CS clade</taxon>
        <taxon>Chlamydomonadales</taxon>
        <taxon>Dunaliellaceae</taxon>
        <taxon>Dunaliella</taxon>
    </lineage>
</organism>
<dbReference type="SUPFAM" id="SSF52768">
    <property type="entry name" value="Arginase/deacetylase"/>
    <property type="match status" value="1"/>
</dbReference>
<evidence type="ECO:0000259" key="10">
    <source>
        <dbReference type="Pfam" id="PF00850"/>
    </source>
</evidence>
<dbReference type="PANTHER" id="PTHR10625">
    <property type="entry name" value="HISTONE DEACETYLASE HDAC1-RELATED"/>
    <property type="match status" value="1"/>
</dbReference>
<evidence type="ECO:0000256" key="7">
    <source>
        <dbReference type="ARBA" id="ARBA00023015"/>
    </source>
</evidence>
<gene>
    <name evidence="11" type="ORF">DUNSADRAFT_14368</name>
</gene>
<dbReference type="InterPro" id="IPR037138">
    <property type="entry name" value="His_deacetylse_dom_sf"/>
</dbReference>
<comment type="subcellular location">
    <subcellularLocation>
        <location evidence="1">Nucleus</location>
    </subcellularLocation>
</comment>
<evidence type="ECO:0000313" key="12">
    <source>
        <dbReference type="Proteomes" id="UP000815325"/>
    </source>
</evidence>
<dbReference type="InterPro" id="IPR023696">
    <property type="entry name" value="Ureohydrolase_dom_sf"/>
</dbReference>
<evidence type="ECO:0000313" key="11">
    <source>
        <dbReference type="EMBL" id="KAF5830539.1"/>
    </source>
</evidence>
<keyword evidence="12" id="KW-1185">Reference proteome</keyword>
<keyword evidence="7" id="KW-0805">Transcription regulation</keyword>
<dbReference type="PRINTS" id="PR01270">
    <property type="entry name" value="HDASUPER"/>
</dbReference>
<evidence type="ECO:0000256" key="4">
    <source>
        <dbReference type="ARBA" id="ARBA00022491"/>
    </source>
</evidence>
<accession>A0ABQ7G7G5</accession>
<keyword evidence="8" id="KW-0804">Transcription</keyword>
<sequence>MATGCCIEAVKAVLHGHVQAALAVVRPPGHHAECARAQGFCFYNNCAVAARTALAMEGVNRVLVLDWDVHHGNGIQEVLWEDPDVLYISLHRDPTNFYPYCAGFKHEVGAGPGTGFNINIPWTKRGMVDADYMAAFDMVVEPVVQSYQPDLIIVAAGFDAAKGDPLGGCKLTPQGYASMTKRLMAYTGGKIVLALEGGYNTRITADCAAACTRALLGESLEEIARVQADANAFEQDSCCMVMEPKDREVPLGEAIKTLKQVAAIQAPYWPVLQEELVEARWKAHEQALLNAKRRT</sequence>
<evidence type="ECO:0000256" key="1">
    <source>
        <dbReference type="ARBA" id="ARBA00004123"/>
    </source>
</evidence>
<evidence type="ECO:0000256" key="9">
    <source>
        <dbReference type="ARBA" id="ARBA00023242"/>
    </source>
</evidence>
<dbReference type="EMBL" id="MU070031">
    <property type="protein sequence ID" value="KAF5830539.1"/>
    <property type="molecule type" value="Genomic_DNA"/>
</dbReference>
<feature type="domain" description="Histone deacetylase" evidence="10">
    <location>
        <begin position="1"/>
        <end position="215"/>
    </location>
</feature>
<dbReference type="CDD" id="cd09992">
    <property type="entry name" value="HDAC_classII"/>
    <property type="match status" value="1"/>
</dbReference>
<dbReference type="Pfam" id="PF00850">
    <property type="entry name" value="Hist_deacetyl"/>
    <property type="match status" value="1"/>
</dbReference>
<name>A0ABQ7G7G5_DUNSA</name>
<protein>
    <recommendedName>
        <fullName evidence="3">histone deacetylase</fullName>
        <ecNumber evidence="3">3.5.1.98</ecNumber>
    </recommendedName>
</protein>
<keyword evidence="4" id="KW-0678">Repressor</keyword>
<keyword evidence="5" id="KW-0378">Hydrolase</keyword>
<dbReference type="InterPro" id="IPR023801">
    <property type="entry name" value="His_deacetylse_dom"/>
</dbReference>